<organism evidence="5 6">
    <name type="scientific">Collybiopsis luxurians FD-317 M1</name>
    <dbReference type="NCBI Taxonomy" id="944289"/>
    <lineage>
        <taxon>Eukaryota</taxon>
        <taxon>Fungi</taxon>
        <taxon>Dikarya</taxon>
        <taxon>Basidiomycota</taxon>
        <taxon>Agaricomycotina</taxon>
        <taxon>Agaricomycetes</taxon>
        <taxon>Agaricomycetidae</taxon>
        <taxon>Agaricales</taxon>
        <taxon>Marasmiineae</taxon>
        <taxon>Omphalotaceae</taxon>
        <taxon>Collybiopsis</taxon>
        <taxon>Collybiopsis luxurians</taxon>
    </lineage>
</organism>
<dbReference type="InterPro" id="IPR056884">
    <property type="entry name" value="NPHP3-like_N"/>
</dbReference>
<keyword evidence="1 3" id="KW-0853">WD repeat</keyword>
<dbReference type="SMART" id="SM00320">
    <property type="entry name" value="WD40"/>
    <property type="match status" value="3"/>
</dbReference>
<proteinExistence type="predicted"/>
<feature type="repeat" description="WD" evidence="3">
    <location>
        <begin position="586"/>
        <end position="627"/>
    </location>
</feature>
<dbReference type="InterPro" id="IPR015943">
    <property type="entry name" value="WD40/YVTN_repeat-like_dom_sf"/>
</dbReference>
<dbReference type="PANTHER" id="PTHR19848">
    <property type="entry name" value="WD40 REPEAT PROTEIN"/>
    <property type="match status" value="1"/>
</dbReference>
<dbReference type="SUPFAM" id="SSF52540">
    <property type="entry name" value="P-loop containing nucleoside triphosphate hydrolases"/>
    <property type="match status" value="1"/>
</dbReference>
<dbReference type="InterPro" id="IPR020472">
    <property type="entry name" value="WD40_PAC1"/>
</dbReference>
<dbReference type="EMBL" id="KN834806">
    <property type="protein sequence ID" value="KIK55420.1"/>
    <property type="molecule type" value="Genomic_DNA"/>
</dbReference>
<dbReference type="OrthoDB" id="3266532at2759"/>
<keyword evidence="6" id="KW-1185">Reference proteome</keyword>
<dbReference type="InterPro" id="IPR036322">
    <property type="entry name" value="WD40_repeat_dom_sf"/>
</dbReference>
<keyword evidence="2" id="KW-0677">Repeat</keyword>
<dbReference type="Pfam" id="PF00400">
    <property type="entry name" value="WD40"/>
    <property type="match status" value="3"/>
</dbReference>
<protein>
    <recommendedName>
        <fullName evidence="4">Nephrocystin 3-like N-terminal domain-containing protein</fullName>
    </recommendedName>
</protein>
<dbReference type="InterPro" id="IPR019775">
    <property type="entry name" value="WD40_repeat_CS"/>
</dbReference>
<dbReference type="PROSITE" id="PS50082">
    <property type="entry name" value="WD_REPEATS_2"/>
    <property type="match status" value="3"/>
</dbReference>
<dbReference type="Pfam" id="PF24883">
    <property type="entry name" value="NPHP3_N"/>
    <property type="match status" value="1"/>
</dbReference>
<dbReference type="PROSITE" id="PS50294">
    <property type="entry name" value="WD_REPEATS_REGION"/>
    <property type="match status" value="2"/>
</dbReference>
<accession>A0A0D0AXS9</accession>
<dbReference type="PRINTS" id="PR00320">
    <property type="entry name" value="GPROTEINBRPT"/>
</dbReference>
<feature type="domain" description="Nephrocystin 3-like N-terminal" evidence="4">
    <location>
        <begin position="2"/>
        <end position="155"/>
    </location>
</feature>
<dbReference type="SUPFAM" id="SSF50978">
    <property type="entry name" value="WD40 repeat-like"/>
    <property type="match status" value="1"/>
</dbReference>
<dbReference type="PANTHER" id="PTHR19848:SF8">
    <property type="entry name" value="F-BOX AND WD REPEAT DOMAIN CONTAINING 7"/>
    <property type="match status" value="1"/>
</dbReference>
<evidence type="ECO:0000256" key="2">
    <source>
        <dbReference type="ARBA" id="ARBA00022737"/>
    </source>
</evidence>
<dbReference type="InterPro" id="IPR027417">
    <property type="entry name" value="P-loop_NTPase"/>
</dbReference>
<dbReference type="Gene3D" id="2.130.10.10">
    <property type="entry name" value="YVTN repeat-like/Quinoprotein amine dehydrogenase"/>
    <property type="match status" value="1"/>
</dbReference>
<gene>
    <name evidence="5" type="ORF">GYMLUDRAFT_248670</name>
</gene>
<evidence type="ECO:0000259" key="4">
    <source>
        <dbReference type="Pfam" id="PF24883"/>
    </source>
</evidence>
<sequence length="672" mass="75749">MKWANTTSEDQVYWIGGMAGTGKSTIAKSLCDGFKKENLASAFFCSRQLEACRDHTRIIPTIAYQLARYSQTFAEALTKELEKDRDLADKDINKQMDLLLRKPWEVTAHKLTAVTAIIIIDALDECVDIKLLLEPLLKAIQSGSLLGLKFVFTSRPDQPVYKHLMKATYNSKVFLHEVEKDLVESDISKFLSEKLEDYGLVTQEHIVQLAQVCGKLFIFAATIVKWITASDLVGEERLKEILNLHHVPDISQKLDDLYGAIIDKAIAEVSNKERLWIVRVLHSIISVRNPVPSEVIAQLTNVNCQQVNRLIAALESVLYVGKQDEAIYVFHASFSDFLLREKSGEKVKDLQCNSLNQHTLLIQACFNIMDIELRFNMLSLPSSFLKDKEVENIVSNVNDKIQQGLVYACKSWGYHLGKSRKNAKVTTAMEQFLKEKIFYWIEVMSLLRLASHRESIREDTLVQCGDTLDSIRKISDLPEELQDNINNLKTATETFLLSPVNDMTPHWYLSILPFWKREIAGAQRGQNMGMIVKIQTEKQNLGSWNTGSEVYGLDISKDGTKIVSGGRDTTARIWNAKSGTPIGEPLQGHTHWVWSVAFSPDGKRIVSSAHDKTVRIWNAETGTPIGKPLQGHTDSVQSVAFSPDGKRIVSGSGDKTVRIWNAETTHFVKLWS</sequence>
<dbReference type="PROSITE" id="PS00678">
    <property type="entry name" value="WD_REPEATS_1"/>
    <property type="match status" value="3"/>
</dbReference>
<dbReference type="CDD" id="cd00200">
    <property type="entry name" value="WD40"/>
    <property type="match status" value="1"/>
</dbReference>
<name>A0A0D0AXS9_9AGAR</name>
<dbReference type="HOGENOM" id="CLU_000288_6_0_1"/>
<evidence type="ECO:0000256" key="3">
    <source>
        <dbReference type="PROSITE-ProRule" id="PRU00221"/>
    </source>
</evidence>
<feature type="repeat" description="WD" evidence="3">
    <location>
        <begin position="550"/>
        <end position="584"/>
    </location>
</feature>
<dbReference type="AlphaFoldDB" id="A0A0D0AXS9"/>
<evidence type="ECO:0000313" key="6">
    <source>
        <dbReference type="Proteomes" id="UP000053593"/>
    </source>
</evidence>
<evidence type="ECO:0000256" key="1">
    <source>
        <dbReference type="ARBA" id="ARBA00022574"/>
    </source>
</evidence>
<dbReference type="Proteomes" id="UP000053593">
    <property type="component" value="Unassembled WGS sequence"/>
</dbReference>
<reference evidence="5 6" key="1">
    <citation type="submission" date="2014-04" db="EMBL/GenBank/DDBJ databases">
        <title>Evolutionary Origins and Diversification of the Mycorrhizal Mutualists.</title>
        <authorList>
            <consortium name="DOE Joint Genome Institute"/>
            <consortium name="Mycorrhizal Genomics Consortium"/>
            <person name="Kohler A."/>
            <person name="Kuo A."/>
            <person name="Nagy L.G."/>
            <person name="Floudas D."/>
            <person name="Copeland A."/>
            <person name="Barry K.W."/>
            <person name="Cichocki N."/>
            <person name="Veneault-Fourrey C."/>
            <person name="LaButti K."/>
            <person name="Lindquist E.A."/>
            <person name="Lipzen A."/>
            <person name="Lundell T."/>
            <person name="Morin E."/>
            <person name="Murat C."/>
            <person name="Riley R."/>
            <person name="Ohm R."/>
            <person name="Sun H."/>
            <person name="Tunlid A."/>
            <person name="Henrissat B."/>
            <person name="Grigoriev I.V."/>
            <person name="Hibbett D.S."/>
            <person name="Martin F."/>
        </authorList>
    </citation>
    <scope>NUCLEOTIDE SEQUENCE [LARGE SCALE GENOMIC DNA]</scope>
    <source>
        <strain evidence="5 6">FD-317 M1</strain>
    </source>
</reference>
<dbReference type="InterPro" id="IPR001680">
    <property type="entry name" value="WD40_rpt"/>
</dbReference>
<evidence type="ECO:0000313" key="5">
    <source>
        <dbReference type="EMBL" id="KIK55420.1"/>
    </source>
</evidence>
<dbReference type="Gene3D" id="3.40.50.300">
    <property type="entry name" value="P-loop containing nucleotide triphosphate hydrolases"/>
    <property type="match status" value="1"/>
</dbReference>
<feature type="repeat" description="WD" evidence="3">
    <location>
        <begin position="629"/>
        <end position="670"/>
    </location>
</feature>